<reference evidence="1" key="1">
    <citation type="submission" date="2021-01" db="EMBL/GenBank/DDBJ databases">
        <authorList>
            <consortium name="Aspergillus luchuensis mut. kawachii IFO 4304 genome sequencing consortium"/>
            <person name="Kazuki M."/>
            <person name="Futagami T."/>
        </authorList>
    </citation>
    <scope>NUCLEOTIDE SEQUENCE</scope>
    <source>
        <strain evidence="1">IFO 4308</strain>
    </source>
</reference>
<keyword evidence="2" id="KW-1185">Reference proteome</keyword>
<dbReference type="Proteomes" id="UP000661280">
    <property type="component" value="Chromosome 3"/>
</dbReference>
<proteinExistence type="predicted"/>
<organism evidence="1 2">
    <name type="scientific">Aspergillus kawachii</name>
    <name type="common">White koji mold</name>
    <name type="synonym">Aspergillus awamori var. kawachi</name>
    <dbReference type="NCBI Taxonomy" id="1069201"/>
    <lineage>
        <taxon>Eukaryota</taxon>
        <taxon>Fungi</taxon>
        <taxon>Dikarya</taxon>
        <taxon>Ascomycota</taxon>
        <taxon>Pezizomycotina</taxon>
        <taxon>Eurotiomycetes</taxon>
        <taxon>Eurotiomycetidae</taxon>
        <taxon>Eurotiales</taxon>
        <taxon>Aspergillaceae</taxon>
        <taxon>Aspergillus</taxon>
        <taxon>Aspergillus subgen. Circumdati</taxon>
    </lineage>
</organism>
<evidence type="ECO:0000313" key="2">
    <source>
        <dbReference type="Proteomes" id="UP000661280"/>
    </source>
</evidence>
<dbReference type="AlphaFoldDB" id="A0A7R7ZYJ6"/>
<dbReference type="RefSeq" id="XP_041541977.1">
    <property type="nucleotide sequence ID" value="XM_041688165.1"/>
</dbReference>
<dbReference type="EMBL" id="AP024427">
    <property type="protein sequence ID" value="BCR98211.1"/>
    <property type="molecule type" value="Genomic_DNA"/>
</dbReference>
<gene>
    <name evidence="1" type="ORF">AKAW2_31530A</name>
</gene>
<protein>
    <submittedName>
        <fullName evidence="1">Uncharacterized protein</fullName>
    </submittedName>
</protein>
<dbReference type="GeneID" id="64959536"/>
<reference evidence="1" key="2">
    <citation type="submission" date="2021-02" db="EMBL/GenBank/DDBJ databases">
        <title>Aspergillus luchuensis mut. kawachii IFO 4304 genome sequence.</title>
        <authorList>
            <person name="Mori K."/>
            <person name="Kadooka C."/>
            <person name="Goto M."/>
            <person name="Futagami T."/>
        </authorList>
    </citation>
    <scope>NUCLEOTIDE SEQUENCE</scope>
    <source>
        <strain evidence="1">IFO 4308</strain>
    </source>
</reference>
<evidence type="ECO:0000313" key="1">
    <source>
        <dbReference type="EMBL" id="BCR98211.1"/>
    </source>
</evidence>
<sequence>MIQDTWLTRSKLARSGDHQIQQRRPKILPAMDLNSETSIFRLMEEIQDQSSWMLLFSSAYRGSTHQGVSLPSSEEIDYALSLQSSLLAALQQLRAILLQIELFWGCEECLS</sequence>
<dbReference type="KEGG" id="aluc:AKAW2_31530A"/>
<accession>A0A7R7ZYJ6</accession>
<name>A0A7R7ZYJ6_ASPKA</name>